<name>A0A922HUM0_DERFA</name>
<proteinExistence type="predicted"/>
<accession>A0A922HUM0</accession>
<dbReference type="AlphaFoldDB" id="A0A922HUM0"/>
<evidence type="ECO:0000313" key="2">
    <source>
        <dbReference type="Proteomes" id="UP000790347"/>
    </source>
</evidence>
<dbReference type="EMBL" id="ASGP02000004">
    <property type="protein sequence ID" value="KAH9510779.1"/>
    <property type="molecule type" value="Genomic_DNA"/>
</dbReference>
<reference evidence="1" key="1">
    <citation type="submission" date="2013-05" db="EMBL/GenBank/DDBJ databases">
        <authorList>
            <person name="Yim A.K.Y."/>
            <person name="Chan T.F."/>
            <person name="Ji K.M."/>
            <person name="Liu X.Y."/>
            <person name="Zhou J.W."/>
            <person name="Li R.Q."/>
            <person name="Yang K.Y."/>
            <person name="Li J."/>
            <person name="Li M."/>
            <person name="Law P.T.W."/>
            <person name="Wu Y.L."/>
            <person name="Cai Z.L."/>
            <person name="Qin H."/>
            <person name="Bao Y."/>
            <person name="Leung R.K.K."/>
            <person name="Ng P.K.S."/>
            <person name="Zou J."/>
            <person name="Zhong X.J."/>
            <person name="Ran P.X."/>
            <person name="Zhong N.S."/>
            <person name="Liu Z.G."/>
            <person name="Tsui S.K.W."/>
        </authorList>
    </citation>
    <scope>NUCLEOTIDE SEQUENCE</scope>
    <source>
        <strain evidence="1">Derf</strain>
        <tissue evidence="1">Whole organism</tissue>
    </source>
</reference>
<protein>
    <submittedName>
        <fullName evidence="1">Uncharacterized protein</fullName>
    </submittedName>
</protein>
<keyword evidence="2" id="KW-1185">Reference proteome</keyword>
<dbReference type="Proteomes" id="UP000790347">
    <property type="component" value="Unassembled WGS sequence"/>
</dbReference>
<sequence length="114" mass="13380">MDSSICGNGLESNTLHIFIDYYLVLSHVLFSLFSDYSQKFIAFDFFLAVSYSSTIHDYLKCNHNFSTIIVVIKNSVIYPEFFFVNKKTELFKGSSYSYFHSSYVQWDYCSKFTK</sequence>
<organism evidence="1 2">
    <name type="scientific">Dermatophagoides farinae</name>
    <name type="common">American house dust mite</name>
    <dbReference type="NCBI Taxonomy" id="6954"/>
    <lineage>
        <taxon>Eukaryota</taxon>
        <taxon>Metazoa</taxon>
        <taxon>Ecdysozoa</taxon>
        <taxon>Arthropoda</taxon>
        <taxon>Chelicerata</taxon>
        <taxon>Arachnida</taxon>
        <taxon>Acari</taxon>
        <taxon>Acariformes</taxon>
        <taxon>Sarcoptiformes</taxon>
        <taxon>Astigmata</taxon>
        <taxon>Psoroptidia</taxon>
        <taxon>Analgoidea</taxon>
        <taxon>Pyroglyphidae</taxon>
        <taxon>Dermatophagoidinae</taxon>
        <taxon>Dermatophagoides</taxon>
    </lineage>
</organism>
<evidence type="ECO:0000313" key="1">
    <source>
        <dbReference type="EMBL" id="KAH9510779.1"/>
    </source>
</evidence>
<comment type="caution">
    <text evidence="1">The sequence shown here is derived from an EMBL/GenBank/DDBJ whole genome shotgun (WGS) entry which is preliminary data.</text>
</comment>
<reference evidence="1" key="2">
    <citation type="journal article" date="2022" name="Res Sq">
        <title>Comparative Genomics Reveals Insights into the Divergent Evolution of Astigmatic Mites and Household Pest Adaptations.</title>
        <authorList>
            <person name="Xiong Q."/>
            <person name="Wan A.T.-Y."/>
            <person name="Liu X.-Y."/>
            <person name="Fung C.S.-H."/>
            <person name="Xiao X."/>
            <person name="Malainual N."/>
            <person name="Hou J."/>
            <person name="Wang L."/>
            <person name="Wang M."/>
            <person name="Yang K."/>
            <person name="Cui Y."/>
            <person name="Leung E."/>
            <person name="Nong W."/>
            <person name="Shin S.-K."/>
            <person name="Au S."/>
            <person name="Jeong K.Y."/>
            <person name="Chew F.T."/>
            <person name="Hui J."/>
            <person name="Leung T.F."/>
            <person name="Tungtrongchitr A."/>
            <person name="Zhong N."/>
            <person name="Liu Z."/>
            <person name="Tsui S."/>
        </authorList>
    </citation>
    <scope>NUCLEOTIDE SEQUENCE</scope>
    <source>
        <strain evidence="1">Derf</strain>
        <tissue evidence="1">Whole organism</tissue>
    </source>
</reference>
<gene>
    <name evidence="1" type="ORF">DERF_009286</name>
</gene>